<dbReference type="Proteomes" id="UP000306509">
    <property type="component" value="Unassembled WGS sequence"/>
</dbReference>
<dbReference type="RefSeq" id="WP_027293354.1">
    <property type="nucleotide sequence ID" value="NZ_CABMJZ010000097.1"/>
</dbReference>
<evidence type="ECO:0000313" key="2">
    <source>
        <dbReference type="Proteomes" id="UP000306509"/>
    </source>
</evidence>
<dbReference type="Pfam" id="PF10050">
    <property type="entry name" value="DUF2284"/>
    <property type="match status" value="1"/>
</dbReference>
<evidence type="ECO:0000313" key="1">
    <source>
        <dbReference type="EMBL" id="TLD01500.1"/>
    </source>
</evidence>
<name>A0A4U8Q939_9FIRM</name>
<dbReference type="STRING" id="180332.GCA_000797495_03118"/>
<sequence>MRDLEEVLSKCKEAGVHEAAVVPVEKIVFSDEVREMCAVNQCGQYGKTWACPPGVGTVEECRERAMKYKNVVVFSTVSNLEDSFDWDGMMDAKKRHEEVSKKVREIFLEDRDDILMLSSEGCQNCKSCTYPDAPCRFPDQMFPSVESFGIYVNKEASAAGIHYINGANTVTYFSNIFF</sequence>
<dbReference type="InterPro" id="IPR019271">
    <property type="entry name" value="DUF2284_metal-binding"/>
</dbReference>
<organism evidence="1 2">
    <name type="scientific">Robinsoniella peoriensis</name>
    <dbReference type="NCBI Taxonomy" id="180332"/>
    <lineage>
        <taxon>Bacteria</taxon>
        <taxon>Bacillati</taxon>
        <taxon>Bacillota</taxon>
        <taxon>Clostridia</taxon>
        <taxon>Lachnospirales</taxon>
        <taxon>Lachnospiraceae</taxon>
        <taxon>Robinsoniella</taxon>
    </lineage>
</organism>
<dbReference type="AlphaFoldDB" id="A0A4U8Q939"/>
<dbReference type="EMBL" id="QGQD01000037">
    <property type="protein sequence ID" value="TLD01500.1"/>
    <property type="molecule type" value="Genomic_DNA"/>
</dbReference>
<proteinExistence type="predicted"/>
<accession>A0A4U8Q939</accession>
<gene>
    <name evidence="1" type="ORF">DSM106044_01645</name>
</gene>
<reference evidence="1 2" key="1">
    <citation type="journal article" date="2019" name="Anaerobe">
        <title>Detection of Robinsoniella peoriensis in multiple bone samples of a trauma patient.</title>
        <authorList>
            <person name="Schrottner P."/>
            <person name="Hartwich K."/>
            <person name="Bunk B."/>
            <person name="Schober I."/>
            <person name="Helbig S."/>
            <person name="Rudolph W.W."/>
            <person name="Gunzer F."/>
        </authorList>
    </citation>
    <scope>NUCLEOTIDE SEQUENCE [LARGE SCALE GENOMIC DNA]</scope>
    <source>
        <strain evidence="1 2">DSM 106044</strain>
    </source>
</reference>
<protein>
    <submittedName>
        <fullName evidence="1">Putative metal-binding protein</fullName>
    </submittedName>
</protein>
<dbReference type="OrthoDB" id="5420534at2"/>
<comment type="caution">
    <text evidence="1">The sequence shown here is derived from an EMBL/GenBank/DDBJ whole genome shotgun (WGS) entry which is preliminary data.</text>
</comment>
<keyword evidence="2" id="KW-1185">Reference proteome</keyword>